<dbReference type="AlphaFoldDB" id="A0A757Y7R0"/>
<protein>
    <recommendedName>
        <fullName evidence="6">DarA</fullName>
    </recommendedName>
</protein>
<feature type="coiled-coil region" evidence="1">
    <location>
        <begin position="199"/>
        <end position="282"/>
    </location>
</feature>
<dbReference type="Gene3D" id="1.20.5.340">
    <property type="match status" value="1"/>
</dbReference>
<evidence type="ECO:0008006" key="6">
    <source>
        <dbReference type="Google" id="ProtNLM"/>
    </source>
</evidence>
<feature type="domain" description="Defence against restriction A C-terminal" evidence="4">
    <location>
        <begin position="415"/>
        <end position="476"/>
    </location>
</feature>
<feature type="compositionally biased region" description="Pro residues" evidence="2">
    <location>
        <begin position="556"/>
        <end position="568"/>
    </location>
</feature>
<gene>
    <name evidence="5" type="ORF">G8O36_005122</name>
</gene>
<dbReference type="Pfam" id="PF18788">
    <property type="entry name" value="DarA_N"/>
    <property type="match status" value="1"/>
</dbReference>
<reference evidence="5" key="2">
    <citation type="submission" date="2020-02" db="EMBL/GenBank/DDBJ databases">
        <authorList>
            <consortium name="NCBI Pathogen Detection Project"/>
        </authorList>
    </citation>
    <scope>NUCLEOTIDE SEQUENCE</scope>
    <source>
        <strain evidence="5">MA.CK_08/00001351</strain>
    </source>
</reference>
<dbReference type="InterPro" id="IPR041501">
    <property type="entry name" value="DarA_C"/>
</dbReference>
<keyword evidence="1" id="KW-0175">Coiled coil</keyword>
<comment type="caution">
    <text evidence="5">The sequence shown here is derived from an EMBL/GenBank/DDBJ whole genome shotgun (WGS) entry which is preliminary data.</text>
</comment>
<reference evidence="5" key="1">
    <citation type="journal article" date="2018" name="Genome Biol.">
        <title>SKESA: strategic k-mer extension for scrupulous assemblies.</title>
        <authorList>
            <person name="Souvorov A."/>
            <person name="Agarwala R."/>
            <person name="Lipman D.J."/>
        </authorList>
    </citation>
    <scope>NUCLEOTIDE SEQUENCE</scope>
    <source>
        <strain evidence="5">MA.CK_08/00001351</strain>
    </source>
</reference>
<proteinExistence type="predicted"/>
<organism evidence="5">
    <name type="scientific">Salmonella enterica</name>
    <name type="common">Salmonella choleraesuis</name>
    <dbReference type="NCBI Taxonomy" id="28901"/>
    <lineage>
        <taxon>Bacteria</taxon>
        <taxon>Pseudomonadati</taxon>
        <taxon>Pseudomonadota</taxon>
        <taxon>Gammaproteobacteria</taxon>
        <taxon>Enterobacterales</taxon>
        <taxon>Enterobacteriaceae</taxon>
        <taxon>Salmonella</taxon>
    </lineage>
</organism>
<name>A0A757Y7R0_SALER</name>
<evidence type="ECO:0000259" key="4">
    <source>
        <dbReference type="Pfam" id="PF18789"/>
    </source>
</evidence>
<evidence type="ECO:0000259" key="3">
    <source>
        <dbReference type="Pfam" id="PF18788"/>
    </source>
</evidence>
<dbReference type="EMBL" id="DAAXHH010000028">
    <property type="protein sequence ID" value="HAG1014550.1"/>
    <property type="molecule type" value="Genomic_DNA"/>
</dbReference>
<accession>A0A757Y7R0</accession>
<feature type="region of interest" description="Disordered" evidence="2">
    <location>
        <begin position="550"/>
        <end position="573"/>
    </location>
</feature>
<dbReference type="Pfam" id="PF18789">
    <property type="entry name" value="DarA_C"/>
    <property type="match status" value="1"/>
</dbReference>
<evidence type="ECO:0000256" key="2">
    <source>
        <dbReference type="SAM" id="MobiDB-lite"/>
    </source>
</evidence>
<evidence type="ECO:0000256" key="1">
    <source>
        <dbReference type="SAM" id="Coils"/>
    </source>
</evidence>
<sequence length="649" mass="70671">MDFNLHKAVTIKPGLDVLPAPITDEEYRDLMAGENRYLMTEANSLDELEATFFYDAPVHWQAGELLEAITSTRLQLSRTMRAFIRTLNQKLKGTGITAGSDKTGDVAQSGTREIGGAEVGRARNVNGLPVLPALIPLSDGQTISILFHSPTAEKRITNSDTLIAFQFLLNKKDVTHTVAPMSGRDMTLAQVTMKLANLAEKNTAKFQRAQKKKKALTDEINQLQADSDQKEDALSDLADQAATVQSQSADLEQQVSVIAAQADQLDEENERLQAEIDELNRTGGRSDATTVAVSGGQARALTDRLANIKNRMHIDGHVTLSNGAEMRQGIVDGEGYIQLTAPDGSRYQIQAESIQGVHLEAAIGKLFKAYKAGKAEQYLVAAEPEPAPAPDPAPEPVPDPIPEPVPAPEAELTAGKYRYALQMRPAGVGSVPADNAGILPRPDSDDPYYDYARHGIITYNEPLSDEQMRNFDLKLLPREESFDFLAKTLANGPFGKYARQYLEMATSAPKDFQSTLKMNFQKTFPNIAYPLGDGTEKLVQSMIVALQQEVAESKPAPEPQPEPAPETTPEPEISEADKAANKAIDYLNSINSMQSSDMLEIRNARSSVREAIAALQAAGRFDENEELVNAAARHLADLLVAIQKQGVNA</sequence>
<feature type="domain" description="Defence against restriction A N-terminal" evidence="3">
    <location>
        <begin position="66"/>
        <end position="203"/>
    </location>
</feature>
<dbReference type="SUPFAM" id="SSF90257">
    <property type="entry name" value="Myosin rod fragments"/>
    <property type="match status" value="1"/>
</dbReference>
<dbReference type="InterPro" id="IPR041140">
    <property type="entry name" value="DarA_N"/>
</dbReference>
<evidence type="ECO:0000313" key="5">
    <source>
        <dbReference type="EMBL" id="HAG1014550.1"/>
    </source>
</evidence>